<dbReference type="GO" id="GO:0003677">
    <property type="term" value="F:DNA binding"/>
    <property type="evidence" value="ECO:0007669"/>
    <property type="project" value="UniProtKB-KW"/>
</dbReference>
<protein>
    <recommendedName>
        <fullName evidence="2">AraC-type transcription regulator ligand-binding domain-containing protein</fullName>
    </recommendedName>
</protein>
<dbReference type="Proteomes" id="UP000502508">
    <property type="component" value="Chromosome"/>
</dbReference>
<reference evidence="3 4" key="2">
    <citation type="submission" date="2020-03" db="EMBL/GenBank/DDBJ databases">
        <authorList>
            <person name="Ichikawa N."/>
            <person name="Kimura A."/>
            <person name="Kitahashi Y."/>
            <person name="Uohara A."/>
        </authorList>
    </citation>
    <scope>NUCLEOTIDE SEQUENCE [LARGE SCALE GENOMIC DNA]</scope>
    <source>
        <strain evidence="3 4">NBRC 107702</strain>
    </source>
</reference>
<keyword evidence="4" id="KW-1185">Reference proteome</keyword>
<sequence length="84" mass="9308">MDALAGLLDGPRAREAFLLRVVLDPPWSIRVQDRAALALVAVARGSAWLITDGGEPIEVRAGDIVVTRGPSRIRWPTTPRRRRR</sequence>
<dbReference type="Pfam" id="PF12852">
    <property type="entry name" value="Cupin_6"/>
    <property type="match status" value="1"/>
</dbReference>
<accession>A0A6F8XP53</accession>
<gene>
    <name evidence="3" type="ORF">Pflav_020130</name>
</gene>
<proteinExistence type="predicted"/>
<feature type="domain" description="AraC-type transcription regulator ligand-binding" evidence="2">
    <location>
        <begin position="2"/>
        <end position="75"/>
    </location>
</feature>
<name>A0A6F8XP53_9ACTN</name>
<evidence type="ECO:0000313" key="4">
    <source>
        <dbReference type="Proteomes" id="UP000502508"/>
    </source>
</evidence>
<dbReference type="EMBL" id="AP022870">
    <property type="protein sequence ID" value="BCB75603.1"/>
    <property type="molecule type" value="Genomic_DNA"/>
</dbReference>
<reference evidence="3 4" key="1">
    <citation type="submission" date="2020-03" db="EMBL/GenBank/DDBJ databases">
        <title>Whole genome shotgun sequence of Phytohabitans flavus NBRC 107702.</title>
        <authorList>
            <person name="Komaki H."/>
            <person name="Tamura T."/>
        </authorList>
    </citation>
    <scope>NUCLEOTIDE SEQUENCE [LARGE SCALE GENOMIC DNA]</scope>
    <source>
        <strain evidence="3 4">NBRC 107702</strain>
    </source>
</reference>
<dbReference type="KEGG" id="pfla:Pflav_020130"/>
<organism evidence="3 4">
    <name type="scientific">Phytohabitans flavus</name>
    <dbReference type="NCBI Taxonomy" id="1076124"/>
    <lineage>
        <taxon>Bacteria</taxon>
        <taxon>Bacillati</taxon>
        <taxon>Actinomycetota</taxon>
        <taxon>Actinomycetes</taxon>
        <taxon>Micromonosporales</taxon>
        <taxon>Micromonosporaceae</taxon>
    </lineage>
</organism>
<evidence type="ECO:0000259" key="2">
    <source>
        <dbReference type="Pfam" id="PF12852"/>
    </source>
</evidence>
<dbReference type="AlphaFoldDB" id="A0A6F8XP53"/>
<evidence type="ECO:0000256" key="1">
    <source>
        <dbReference type="ARBA" id="ARBA00023125"/>
    </source>
</evidence>
<evidence type="ECO:0000313" key="3">
    <source>
        <dbReference type="EMBL" id="BCB75603.1"/>
    </source>
</evidence>
<dbReference type="InterPro" id="IPR032783">
    <property type="entry name" value="AraC_lig"/>
</dbReference>
<keyword evidence="1" id="KW-0238">DNA-binding</keyword>